<evidence type="ECO:0000256" key="4">
    <source>
        <dbReference type="ARBA" id="ARBA00022824"/>
    </source>
</evidence>
<dbReference type="Pfam" id="PF07297">
    <property type="entry name" value="DPM2"/>
    <property type="match status" value="1"/>
</dbReference>
<protein>
    <recommendedName>
        <fullName evidence="7">Dolichol phosphate-mannose biosynthesis regulatory protein</fullName>
    </recommendedName>
</protein>
<dbReference type="RefSeq" id="XP_018268641.1">
    <property type="nucleotide sequence ID" value="XM_018414827.1"/>
</dbReference>
<sequence length="93" mass="10243">MVSDRTLGGTGLVILISSFSYYTLWTLVTPFLPPSSPLCHLFPFSREWAIRLPALVVLCGLSFVGLLTGLVLVETAASKRDRARSTRMRDKGD</sequence>
<keyword evidence="6 7" id="KW-0472">Membrane</keyword>
<dbReference type="EMBL" id="KQ474086">
    <property type="protein sequence ID" value="KPV72592.1"/>
    <property type="molecule type" value="Genomic_DNA"/>
</dbReference>
<evidence type="ECO:0000256" key="7">
    <source>
        <dbReference type="RuleBase" id="RU365084"/>
    </source>
</evidence>
<reference evidence="8 9" key="1">
    <citation type="journal article" date="2015" name="Front. Microbiol.">
        <title>Genome sequence of the plant growth promoting endophytic yeast Rhodotorula graminis WP1.</title>
        <authorList>
            <person name="Firrincieli A."/>
            <person name="Otillar R."/>
            <person name="Salamov A."/>
            <person name="Schmutz J."/>
            <person name="Khan Z."/>
            <person name="Redman R.S."/>
            <person name="Fleck N.D."/>
            <person name="Lindquist E."/>
            <person name="Grigoriev I.V."/>
            <person name="Doty S.L."/>
        </authorList>
    </citation>
    <scope>NUCLEOTIDE SEQUENCE [LARGE SCALE GENOMIC DNA]</scope>
    <source>
        <strain evidence="8 9">WP1</strain>
    </source>
</reference>
<dbReference type="OMA" id="AYFPARE"/>
<dbReference type="PANTHER" id="PTHR15039">
    <property type="entry name" value="DOLICHOL PHOSPHATE-MANNOSE BIOSYNTHESIS REGULATORY PROTEIN"/>
    <property type="match status" value="1"/>
</dbReference>
<feature type="transmembrane region" description="Helical" evidence="7">
    <location>
        <begin position="52"/>
        <end position="73"/>
    </location>
</feature>
<comment type="subcellular location">
    <subcellularLocation>
        <location evidence="1 7">Endoplasmic reticulum membrane</location>
        <topology evidence="1 7">Multi-pass membrane protein</topology>
    </subcellularLocation>
</comment>
<dbReference type="InterPro" id="IPR009914">
    <property type="entry name" value="DPM2"/>
</dbReference>
<dbReference type="PANTHER" id="PTHR15039:SF11">
    <property type="entry name" value="DOLICHOL PHOSPHATE-MANNOSE BIOSYNTHESIS REGULATORY PROTEIN"/>
    <property type="match status" value="1"/>
</dbReference>
<evidence type="ECO:0000256" key="2">
    <source>
        <dbReference type="ARBA" id="ARBA00005478"/>
    </source>
</evidence>
<dbReference type="UniPathway" id="UPA00378"/>
<evidence type="ECO:0000256" key="5">
    <source>
        <dbReference type="ARBA" id="ARBA00022989"/>
    </source>
</evidence>
<comment type="function">
    <text evidence="7">Regulatory subunit of the dolichol-phosphate mannose (DPM) synthase complex; essential for the ER localization.</text>
</comment>
<dbReference type="GO" id="GO:0033185">
    <property type="term" value="C:dolichol-phosphate-mannose synthase complex"/>
    <property type="evidence" value="ECO:0007669"/>
    <property type="project" value="TreeGrafter"/>
</dbReference>
<keyword evidence="3 7" id="KW-0812">Transmembrane</keyword>
<dbReference type="GO" id="GO:0030234">
    <property type="term" value="F:enzyme regulator activity"/>
    <property type="evidence" value="ECO:0007669"/>
    <property type="project" value="UniProtKB-UniRule"/>
</dbReference>
<name>A0A0P9ELI2_RHOGW</name>
<comment type="subunit">
    <text evidence="7">Component of the dolichol-phosphate mannose (DPM) synthase complex.</text>
</comment>
<feature type="transmembrane region" description="Helical" evidence="7">
    <location>
        <begin position="12"/>
        <end position="32"/>
    </location>
</feature>
<gene>
    <name evidence="8" type="ORF">RHOBADRAFT_46636</name>
</gene>
<dbReference type="GO" id="GO:0006506">
    <property type="term" value="P:GPI anchor biosynthetic process"/>
    <property type="evidence" value="ECO:0007669"/>
    <property type="project" value="TreeGrafter"/>
</dbReference>
<dbReference type="STRING" id="578459.A0A0P9ELI2"/>
<evidence type="ECO:0000256" key="3">
    <source>
        <dbReference type="ARBA" id="ARBA00022692"/>
    </source>
</evidence>
<evidence type="ECO:0000256" key="1">
    <source>
        <dbReference type="ARBA" id="ARBA00004477"/>
    </source>
</evidence>
<evidence type="ECO:0000313" key="8">
    <source>
        <dbReference type="EMBL" id="KPV72592.1"/>
    </source>
</evidence>
<accession>A0A0P9ELI2</accession>
<dbReference type="AlphaFoldDB" id="A0A0P9ELI2"/>
<keyword evidence="9" id="KW-1185">Reference proteome</keyword>
<comment type="pathway">
    <text evidence="7">Protein modification; protein glycosylation.</text>
</comment>
<dbReference type="Proteomes" id="UP000053890">
    <property type="component" value="Unassembled WGS sequence"/>
</dbReference>
<dbReference type="GeneID" id="28975275"/>
<dbReference type="GO" id="GO:0180047">
    <property type="term" value="P:dolichol phosphate mannose biosynthetic process"/>
    <property type="evidence" value="ECO:0007669"/>
    <property type="project" value="InterPro"/>
</dbReference>
<evidence type="ECO:0000313" key="9">
    <source>
        <dbReference type="Proteomes" id="UP000053890"/>
    </source>
</evidence>
<proteinExistence type="inferred from homology"/>
<dbReference type="GO" id="GO:0005789">
    <property type="term" value="C:endoplasmic reticulum membrane"/>
    <property type="evidence" value="ECO:0007669"/>
    <property type="project" value="UniProtKB-SubCell"/>
</dbReference>
<organism evidence="8 9">
    <name type="scientific">Rhodotorula graminis (strain WP1)</name>
    <dbReference type="NCBI Taxonomy" id="578459"/>
    <lineage>
        <taxon>Eukaryota</taxon>
        <taxon>Fungi</taxon>
        <taxon>Dikarya</taxon>
        <taxon>Basidiomycota</taxon>
        <taxon>Pucciniomycotina</taxon>
        <taxon>Microbotryomycetes</taxon>
        <taxon>Sporidiobolales</taxon>
        <taxon>Sporidiobolaceae</taxon>
        <taxon>Rhodotorula</taxon>
    </lineage>
</organism>
<keyword evidence="5 7" id="KW-1133">Transmembrane helix</keyword>
<dbReference type="OrthoDB" id="311279at2759"/>
<keyword evidence="4 7" id="KW-0256">Endoplasmic reticulum</keyword>
<comment type="similarity">
    <text evidence="2 7">Belongs to the DPM2 family.</text>
</comment>
<evidence type="ECO:0000256" key="6">
    <source>
        <dbReference type="ARBA" id="ARBA00023136"/>
    </source>
</evidence>